<name>A0AA36ELS1_LACSI</name>
<dbReference type="EMBL" id="OX465085">
    <property type="protein sequence ID" value="CAI9300669.1"/>
    <property type="molecule type" value="Genomic_DNA"/>
</dbReference>
<proteinExistence type="predicted"/>
<dbReference type="SUPFAM" id="SSF52047">
    <property type="entry name" value="RNI-like"/>
    <property type="match status" value="1"/>
</dbReference>
<dbReference type="CDD" id="cd22160">
    <property type="entry name" value="F-box_AtFBL13-like"/>
    <property type="match status" value="1"/>
</dbReference>
<evidence type="ECO:0000259" key="1">
    <source>
        <dbReference type="Pfam" id="PF23622"/>
    </source>
</evidence>
<reference evidence="2" key="1">
    <citation type="submission" date="2023-04" db="EMBL/GenBank/DDBJ databases">
        <authorList>
            <person name="Vijverberg K."/>
            <person name="Xiong W."/>
            <person name="Schranz E."/>
        </authorList>
    </citation>
    <scope>NUCLEOTIDE SEQUENCE</scope>
</reference>
<evidence type="ECO:0000313" key="3">
    <source>
        <dbReference type="Proteomes" id="UP001177003"/>
    </source>
</evidence>
<dbReference type="InterPro" id="IPR053781">
    <property type="entry name" value="F-box_AtFBL13-like"/>
</dbReference>
<organism evidence="2 3">
    <name type="scientific">Lactuca saligna</name>
    <name type="common">Willowleaf lettuce</name>
    <dbReference type="NCBI Taxonomy" id="75948"/>
    <lineage>
        <taxon>Eukaryota</taxon>
        <taxon>Viridiplantae</taxon>
        <taxon>Streptophyta</taxon>
        <taxon>Embryophyta</taxon>
        <taxon>Tracheophyta</taxon>
        <taxon>Spermatophyta</taxon>
        <taxon>Magnoliopsida</taxon>
        <taxon>eudicotyledons</taxon>
        <taxon>Gunneridae</taxon>
        <taxon>Pentapetalae</taxon>
        <taxon>asterids</taxon>
        <taxon>campanulids</taxon>
        <taxon>Asterales</taxon>
        <taxon>Asteraceae</taxon>
        <taxon>Cichorioideae</taxon>
        <taxon>Cichorieae</taxon>
        <taxon>Lactucinae</taxon>
        <taxon>Lactuca</taxon>
    </lineage>
</organism>
<dbReference type="Pfam" id="PF23622">
    <property type="entry name" value="LRR_At1g61320_AtMIF1"/>
    <property type="match status" value="2"/>
</dbReference>
<dbReference type="InterPro" id="IPR032675">
    <property type="entry name" value="LRR_dom_sf"/>
</dbReference>
<dbReference type="SUPFAM" id="SSF81383">
    <property type="entry name" value="F-box domain"/>
    <property type="match status" value="1"/>
</dbReference>
<feature type="domain" description="At1g61320/AtMIF1 LRR" evidence="1">
    <location>
        <begin position="82"/>
        <end position="194"/>
    </location>
</feature>
<dbReference type="Proteomes" id="UP001177003">
    <property type="component" value="Chromosome 9"/>
</dbReference>
<keyword evidence="3" id="KW-1185">Reference proteome</keyword>
<evidence type="ECO:0000313" key="2">
    <source>
        <dbReference type="EMBL" id="CAI9300669.1"/>
    </source>
</evidence>
<accession>A0AA36ELS1</accession>
<feature type="domain" description="At1g61320/AtMIF1 LRR" evidence="1">
    <location>
        <begin position="237"/>
        <end position="406"/>
    </location>
</feature>
<protein>
    <recommendedName>
        <fullName evidence="1">At1g61320/AtMIF1 LRR domain-containing protein</fullName>
    </recommendedName>
</protein>
<gene>
    <name evidence="2" type="ORF">LSALG_LOCUS39288</name>
</gene>
<dbReference type="InterPro" id="IPR055357">
    <property type="entry name" value="LRR_At1g61320_AtMIF1"/>
</dbReference>
<sequence length="562" mass="63782">MEKGEDDGISALPDCLLLEILSRLPSTKDAIITSTLAKRWEHVWTWVPSLIFKHSNHSFENPNSSSDFASLVDKTLTQCRQLKLKKFQVHTFYDIRFESQFNNWIHYAISCNVEELNLKFLGREPEFLLDQFLFNNSCFTDVRLAGCKLNPTGAISWENLRSLCISNVNLDEDLIVKILSGSPLLETLVVEYCYGHGRPNIISDDESESESEGSDIIKIRMSAPTSLSPTQCPKLKKFKVYTSYDVHFQSQLNIWIHYAIRCNVKELDLEFWNTDSEYEFILGQIVFTSSCFTELRVNGCMLNPVGEISWKSLRSLCISGYQSLDEDSIENILSGSPVLETLILDNCYGYNRLDITSKSVKNLVLRGYKDFSYVESEADIIEINAPNILSLTIDHDVSLLEEEVLKGCIINLRHVTEVELGYLCSKAISCLQAKGFVLPSNVKLSGVRELANKMQSGHHTHLIKGLRSKHLESIAPVEPKVQNARKNKNFMLQHCDRQAPNGITAMTSTRETIRLLSTTSWEKSMQAISMYITEALRMSCINTFSNSYPGMYAQEQAHQKVT</sequence>
<dbReference type="Gene3D" id="3.80.10.10">
    <property type="entry name" value="Ribonuclease Inhibitor"/>
    <property type="match status" value="1"/>
</dbReference>
<dbReference type="PANTHER" id="PTHR32212">
    <property type="entry name" value="CYCLIN-LIKE F-BOX"/>
    <property type="match status" value="1"/>
</dbReference>
<dbReference type="InterPro" id="IPR036047">
    <property type="entry name" value="F-box-like_dom_sf"/>
</dbReference>
<dbReference type="PANTHER" id="PTHR32212:SF467">
    <property type="entry name" value="LEUCINE-RICH REPEAT DOMAIN SUPERFAMILY, F-BOX-LIKE DOMAIN SUPERFAMILY"/>
    <property type="match status" value="1"/>
</dbReference>
<dbReference type="AlphaFoldDB" id="A0AA36ELS1"/>